<evidence type="ECO:0000256" key="4">
    <source>
        <dbReference type="RuleBase" id="RU003495"/>
    </source>
</evidence>
<dbReference type="GO" id="GO:0071555">
    <property type="term" value="P:cell wall organization"/>
    <property type="evidence" value="ECO:0007669"/>
    <property type="project" value="UniProtKB-KW"/>
</dbReference>
<dbReference type="SUPFAM" id="SSF50685">
    <property type="entry name" value="Barwin-like endoglucanases"/>
    <property type="match status" value="1"/>
</dbReference>
<dbReference type="PANTHER" id="PTHR34183:SF1">
    <property type="entry name" value="ENDOLYTIC PEPTIDOGLYCAN TRANSGLYCOSYLASE RLPA"/>
    <property type="match status" value="1"/>
</dbReference>
<dbReference type="PANTHER" id="PTHR34183">
    <property type="entry name" value="ENDOLYTIC PEPTIDOGLYCAN TRANSGLYCOSYLASE RLPA"/>
    <property type="match status" value="1"/>
</dbReference>
<evidence type="ECO:0000256" key="3">
    <source>
        <dbReference type="HAMAP-Rule" id="MF_02071"/>
    </source>
</evidence>
<comment type="similarity">
    <text evidence="3 4">Belongs to the RlpA family.</text>
</comment>
<comment type="function">
    <text evidence="3">Lytic transglycosylase with a strong preference for naked glycan strands that lack stem peptides.</text>
</comment>
<evidence type="ECO:0000256" key="2">
    <source>
        <dbReference type="ARBA" id="ARBA00023316"/>
    </source>
</evidence>
<dbReference type="InterPro" id="IPR009009">
    <property type="entry name" value="RlpA-like_DPBB"/>
</dbReference>
<dbReference type="GO" id="GO:0000270">
    <property type="term" value="P:peptidoglycan metabolic process"/>
    <property type="evidence" value="ECO:0007669"/>
    <property type="project" value="UniProtKB-UniRule"/>
</dbReference>
<accession>A0A7V8NPS3</accession>
<dbReference type="Proteomes" id="UP000567293">
    <property type="component" value="Unassembled WGS sequence"/>
</dbReference>
<dbReference type="InterPro" id="IPR036908">
    <property type="entry name" value="RlpA-like_sf"/>
</dbReference>
<organism evidence="6 7">
    <name type="scientific">Candidatus Acidiferrum panamense</name>
    <dbReference type="NCBI Taxonomy" id="2741543"/>
    <lineage>
        <taxon>Bacteria</taxon>
        <taxon>Pseudomonadati</taxon>
        <taxon>Acidobacteriota</taxon>
        <taxon>Terriglobia</taxon>
        <taxon>Candidatus Acidiferrales</taxon>
        <taxon>Candidatus Acidiferrum</taxon>
    </lineage>
</organism>
<name>A0A7V8NPS3_9BACT</name>
<comment type="caution">
    <text evidence="6">The sequence shown here is derived from an EMBL/GenBank/DDBJ whole genome shotgun (WGS) entry which is preliminary data.</text>
</comment>
<protein>
    <recommendedName>
        <fullName evidence="3">Probable endolytic peptidoglycan transglycosylase RlpA</fullName>
        <ecNumber evidence="3">4.2.2.-</ecNumber>
    </recommendedName>
</protein>
<dbReference type="InterPro" id="IPR034718">
    <property type="entry name" value="RlpA"/>
</dbReference>
<keyword evidence="2 3" id="KW-0961">Cell wall biogenesis/degradation</keyword>
<dbReference type="InterPro" id="IPR012997">
    <property type="entry name" value="RplA"/>
</dbReference>
<keyword evidence="1 3" id="KW-0456">Lyase</keyword>
<dbReference type="HAMAP" id="MF_02071">
    <property type="entry name" value="RlpA"/>
    <property type="match status" value="1"/>
</dbReference>
<dbReference type="EMBL" id="JACDQQ010000868">
    <property type="protein sequence ID" value="MBA0085116.1"/>
    <property type="molecule type" value="Genomic_DNA"/>
</dbReference>
<evidence type="ECO:0000313" key="6">
    <source>
        <dbReference type="EMBL" id="MBA0085116.1"/>
    </source>
</evidence>
<keyword evidence="7" id="KW-1185">Reference proteome</keyword>
<proteinExistence type="inferred from homology"/>
<feature type="domain" description="RlpA-like protein double-psi beta-barrel" evidence="5">
    <location>
        <begin position="27"/>
        <end position="114"/>
    </location>
</feature>
<evidence type="ECO:0000259" key="5">
    <source>
        <dbReference type="Pfam" id="PF03330"/>
    </source>
</evidence>
<dbReference type="CDD" id="cd22268">
    <property type="entry name" value="DPBB_RlpA-like"/>
    <property type="match status" value="1"/>
</dbReference>
<dbReference type="Gene3D" id="2.40.40.10">
    <property type="entry name" value="RlpA-like domain"/>
    <property type="match status" value="1"/>
</dbReference>
<dbReference type="GO" id="GO:0008932">
    <property type="term" value="F:lytic endotransglycosylase activity"/>
    <property type="evidence" value="ECO:0007669"/>
    <property type="project" value="UniProtKB-UniRule"/>
</dbReference>
<dbReference type="AlphaFoldDB" id="A0A7V8NPS3"/>
<dbReference type="Pfam" id="PF03330">
    <property type="entry name" value="DPBB_1"/>
    <property type="match status" value="1"/>
</dbReference>
<evidence type="ECO:0000256" key="1">
    <source>
        <dbReference type="ARBA" id="ARBA00023239"/>
    </source>
</evidence>
<gene>
    <name evidence="3" type="primary">rlpA</name>
    <name evidence="6" type="ORF">HRJ53_08975</name>
</gene>
<dbReference type="EC" id="4.2.2.-" evidence="3"/>
<evidence type="ECO:0000313" key="7">
    <source>
        <dbReference type="Proteomes" id="UP000567293"/>
    </source>
</evidence>
<dbReference type="NCBIfam" id="TIGR00413">
    <property type="entry name" value="rlpA"/>
    <property type="match status" value="1"/>
</dbReference>
<sequence length="124" mass="13774">MFLIAPVMEAPLVAHLSQPAKPIKAWTGNASWYGPGFNGRKTANGEIFSTEALTAAHPNLPFGSLVRVVNPRNGRFLLVRINDRGPYQEGREIDVSFRVARSLDLIHAGVSQVRLELMQLPERR</sequence>
<reference evidence="6" key="1">
    <citation type="submission" date="2020-06" db="EMBL/GenBank/DDBJ databases">
        <title>Legume-microbial interactions unlock mineral nutrients during tropical forest succession.</title>
        <authorList>
            <person name="Epihov D.Z."/>
        </authorList>
    </citation>
    <scope>NUCLEOTIDE SEQUENCE [LARGE SCALE GENOMIC DNA]</scope>
    <source>
        <strain evidence="6">Pan2503</strain>
    </source>
</reference>